<keyword evidence="2" id="KW-1185">Reference proteome</keyword>
<dbReference type="EMBL" id="CAJVPP010009249">
    <property type="protein sequence ID" value="CAG8703240.1"/>
    <property type="molecule type" value="Genomic_DNA"/>
</dbReference>
<evidence type="ECO:0000313" key="2">
    <source>
        <dbReference type="Proteomes" id="UP000789375"/>
    </source>
</evidence>
<proteinExistence type="predicted"/>
<gene>
    <name evidence="1" type="ORF">FMOSSE_LOCUS13916</name>
</gene>
<organism evidence="1 2">
    <name type="scientific">Funneliformis mosseae</name>
    <name type="common">Endomycorrhizal fungus</name>
    <name type="synonym">Glomus mosseae</name>
    <dbReference type="NCBI Taxonomy" id="27381"/>
    <lineage>
        <taxon>Eukaryota</taxon>
        <taxon>Fungi</taxon>
        <taxon>Fungi incertae sedis</taxon>
        <taxon>Mucoromycota</taxon>
        <taxon>Glomeromycotina</taxon>
        <taxon>Glomeromycetes</taxon>
        <taxon>Glomerales</taxon>
        <taxon>Glomeraceae</taxon>
        <taxon>Funneliformis</taxon>
    </lineage>
</organism>
<dbReference type="AlphaFoldDB" id="A0A9N9N5U9"/>
<comment type="caution">
    <text evidence="1">The sequence shown here is derived from an EMBL/GenBank/DDBJ whole genome shotgun (WGS) entry which is preliminary data.</text>
</comment>
<protein>
    <submittedName>
        <fullName evidence="1">16509_t:CDS:1</fullName>
    </submittedName>
</protein>
<feature type="non-terminal residue" evidence="1">
    <location>
        <position position="1"/>
    </location>
</feature>
<dbReference type="Proteomes" id="UP000789375">
    <property type="component" value="Unassembled WGS sequence"/>
</dbReference>
<evidence type="ECO:0000313" key="1">
    <source>
        <dbReference type="EMBL" id="CAG8703240.1"/>
    </source>
</evidence>
<reference evidence="1" key="1">
    <citation type="submission" date="2021-06" db="EMBL/GenBank/DDBJ databases">
        <authorList>
            <person name="Kallberg Y."/>
            <person name="Tangrot J."/>
            <person name="Rosling A."/>
        </authorList>
    </citation>
    <scope>NUCLEOTIDE SEQUENCE</scope>
    <source>
        <strain evidence="1">87-6 pot B 2015</strain>
    </source>
</reference>
<sequence length="93" mass="11230">ISSKESKIKNVEKNFQKKKVKYDKFKEPINDLTIKKESEDNSDEDDEFFNVNSNIVNYIDVDDYNELELDRIRQFIYVFHASKLQEDYIEKNI</sequence>
<accession>A0A9N9N5U9</accession>
<name>A0A9N9N5U9_FUNMO</name>